<reference evidence="1" key="1">
    <citation type="submission" date="2023-07" db="EMBL/GenBank/DDBJ databases">
        <title>A chromosome-level genome assembly of Lolium multiflorum.</title>
        <authorList>
            <person name="Chen Y."/>
            <person name="Copetti D."/>
            <person name="Kolliker R."/>
            <person name="Studer B."/>
        </authorList>
    </citation>
    <scope>NUCLEOTIDE SEQUENCE</scope>
    <source>
        <strain evidence="1">02402/16</strain>
        <tissue evidence="1">Leaf</tissue>
    </source>
</reference>
<dbReference type="Proteomes" id="UP001231189">
    <property type="component" value="Unassembled WGS sequence"/>
</dbReference>
<sequence>MGENPSAAPPTPATLALLSRFPRPSLSSLGSRSQPPPHESCRWWRREWRRRWSRGLAGAALLVEARVHGSDIGMVDPRLGGDFVEHEVSLVLRLGLLCSHPLAGARPTTQQIAQYVDGDLKLLELSPTYEAVFQSASSSLSPSELAMQKSALLHLVFVKACRSSLSLLLNLNLSH</sequence>
<evidence type="ECO:0000313" key="2">
    <source>
        <dbReference type="Proteomes" id="UP001231189"/>
    </source>
</evidence>
<dbReference type="AlphaFoldDB" id="A0AAD8QLE5"/>
<organism evidence="1 2">
    <name type="scientific">Lolium multiflorum</name>
    <name type="common">Italian ryegrass</name>
    <name type="synonym">Lolium perenne subsp. multiflorum</name>
    <dbReference type="NCBI Taxonomy" id="4521"/>
    <lineage>
        <taxon>Eukaryota</taxon>
        <taxon>Viridiplantae</taxon>
        <taxon>Streptophyta</taxon>
        <taxon>Embryophyta</taxon>
        <taxon>Tracheophyta</taxon>
        <taxon>Spermatophyta</taxon>
        <taxon>Magnoliopsida</taxon>
        <taxon>Liliopsida</taxon>
        <taxon>Poales</taxon>
        <taxon>Poaceae</taxon>
        <taxon>BOP clade</taxon>
        <taxon>Pooideae</taxon>
        <taxon>Poodae</taxon>
        <taxon>Poeae</taxon>
        <taxon>Poeae Chloroplast Group 2 (Poeae type)</taxon>
        <taxon>Loliodinae</taxon>
        <taxon>Loliinae</taxon>
        <taxon>Lolium</taxon>
    </lineage>
</organism>
<name>A0AAD8QLE5_LOLMU</name>
<evidence type="ECO:0000313" key="1">
    <source>
        <dbReference type="EMBL" id="KAK1605003.1"/>
    </source>
</evidence>
<dbReference type="EMBL" id="JAUUTY010000007">
    <property type="protein sequence ID" value="KAK1605003.1"/>
    <property type="molecule type" value="Genomic_DNA"/>
</dbReference>
<proteinExistence type="predicted"/>
<accession>A0AAD8QLE5</accession>
<comment type="caution">
    <text evidence="1">The sequence shown here is derived from an EMBL/GenBank/DDBJ whole genome shotgun (WGS) entry which is preliminary data.</text>
</comment>
<keyword evidence="2" id="KW-1185">Reference proteome</keyword>
<protein>
    <submittedName>
        <fullName evidence="1">Uncharacterized protein</fullName>
    </submittedName>
</protein>
<gene>
    <name evidence="1" type="ORF">QYE76_028676</name>
</gene>